<dbReference type="PROSITE" id="PS00041">
    <property type="entry name" value="HTH_ARAC_FAMILY_1"/>
    <property type="match status" value="1"/>
</dbReference>
<dbReference type="Proteomes" id="UP000236023">
    <property type="component" value="Unassembled WGS sequence"/>
</dbReference>
<gene>
    <name evidence="5" type="ORF">CXK94_00405</name>
</gene>
<dbReference type="GO" id="GO:0003700">
    <property type="term" value="F:DNA-binding transcription factor activity"/>
    <property type="evidence" value="ECO:0007669"/>
    <property type="project" value="InterPro"/>
</dbReference>
<accession>A0A2N8T8N9</accession>
<dbReference type="InterPro" id="IPR009057">
    <property type="entry name" value="Homeodomain-like_sf"/>
</dbReference>
<dbReference type="PANTHER" id="PTHR47893">
    <property type="entry name" value="REGULATORY PROTEIN PCHR"/>
    <property type="match status" value="1"/>
</dbReference>
<dbReference type="AlphaFoldDB" id="A0A2N8T8N9"/>
<evidence type="ECO:0000256" key="2">
    <source>
        <dbReference type="ARBA" id="ARBA00023125"/>
    </source>
</evidence>
<sequence>MNERGVVRAGELGARVGMPLRLTEREPCQDRLFEGRLSWLKLRSGLSLHCSDCVELHHFTTQVQTAPHINFILFLEGGNDVGFDEHRFHLGTGPDAAAQGVTIALGRPTQFSRQARRGQRIRKVSVSLTPDWFEAGGFDSHEALHELIDLERDTFMLRQWQPSPRLLALAEQVLAPQQAPDLLQRLYLESRALEIANEALSLLARQSPRAGRGLRPQEMARIRRTLELLHSDSADGWSLERIAREVGTNASTLQRHFQAAQGVSLFEYQRRRKLQQAREALERQGVSVGQAAWLAGYSSAANFSTAFKRAFGLTPKQVRPRL</sequence>
<keyword evidence="3" id="KW-0804">Transcription</keyword>
<dbReference type="Pfam" id="PF12833">
    <property type="entry name" value="HTH_18"/>
    <property type="match status" value="1"/>
</dbReference>
<evidence type="ECO:0000256" key="3">
    <source>
        <dbReference type="ARBA" id="ARBA00023163"/>
    </source>
</evidence>
<dbReference type="InterPro" id="IPR018060">
    <property type="entry name" value="HTH_AraC"/>
</dbReference>
<comment type="caution">
    <text evidence="5">The sequence shown here is derived from an EMBL/GenBank/DDBJ whole genome shotgun (WGS) entry which is preliminary data.</text>
</comment>
<organism evidence="5 6">
    <name type="scientific">Stutzerimonas stutzeri</name>
    <name type="common">Pseudomonas stutzeri</name>
    <dbReference type="NCBI Taxonomy" id="316"/>
    <lineage>
        <taxon>Bacteria</taxon>
        <taxon>Pseudomonadati</taxon>
        <taxon>Pseudomonadota</taxon>
        <taxon>Gammaproteobacteria</taxon>
        <taxon>Pseudomonadales</taxon>
        <taxon>Pseudomonadaceae</taxon>
        <taxon>Stutzerimonas</taxon>
    </lineage>
</organism>
<feature type="domain" description="HTH araC/xylS-type" evidence="4">
    <location>
        <begin position="223"/>
        <end position="321"/>
    </location>
</feature>
<dbReference type="PROSITE" id="PS01124">
    <property type="entry name" value="HTH_ARAC_FAMILY_2"/>
    <property type="match status" value="1"/>
</dbReference>
<dbReference type="InterPro" id="IPR020449">
    <property type="entry name" value="Tscrpt_reg_AraC-type_HTH"/>
</dbReference>
<evidence type="ECO:0000313" key="5">
    <source>
        <dbReference type="EMBL" id="PNG11076.1"/>
    </source>
</evidence>
<dbReference type="InterPro" id="IPR018062">
    <property type="entry name" value="HTH_AraC-typ_CS"/>
</dbReference>
<name>A0A2N8T8N9_STUST</name>
<dbReference type="EMBL" id="POUT01000001">
    <property type="protein sequence ID" value="PNG11076.1"/>
    <property type="molecule type" value="Genomic_DNA"/>
</dbReference>
<dbReference type="PANTHER" id="PTHR47893:SF1">
    <property type="entry name" value="REGULATORY PROTEIN PCHR"/>
    <property type="match status" value="1"/>
</dbReference>
<reference evidence="5 6" key="1">
    <citation type="submission" date="2018-01" db="EMBL/GenBank/DDBJ databases">
        <title>Denitrification phenotypes of diverse strains of Pseudomonas stutzeri.</title>
        <authorList>
            <person name="Milligan D.A."/>
            <person name="Bergaust L."/>
            <person name="Bakken L.R."/>
            <person name="Frostegard A."/>
        </authorList>
    </citation>
    <scope>NUCLEOTIDE SEQUENCE [LARGE SCALE GENOMIC DNA]</scope>
    <source>
        <strain evidence="5 6">24a75</strain>
    </source>
</reference>
<protein>
    <submittedName>
        <fullName evidence="5">AraC family transcriptional regulator</fullName>
    </submittedName>
</protein>
<keyword evidence="1" id="KW-0805">Transcription regulation</keyword>
<dbReference type="RefSeq" id="WP_102892860.1">
    <property type="nucleotide sequence ID" value="NZ_JAMOHU010000009.1"/>
</dbReference>
<dbReference type="SUPFAM" id="SSF46689">
    <property type="entry name" value="Homeodomain-like"/>
    <property type="match status" value="2"/>
</dbReference>
<dbReference type="GO" id="GO:0009893">
    <property type="term" value="P:positive regulation of metabolic process"/>
    <property type="evidence" value="ECO:0007669"/>
    <property type="project" value="UniProtKB-ARBA"/>
</dbReference>
<evidence type="ECO:0000259" key="4">
    <source>
        <dbReference type="PROSITE" id="PS01124"/>
    </source>
</evidence>
<dbReference type="PRINTS" id="PR00032">
    <property type="entry name" value="HTHARAC"/>
</dbReference>
<evidence type="ECO:0000313" key="6">
    <source>
        <dbReference type="Proteomes" id="UP000236023"/>
    </source>
</evidence>
<proteinExistence type="predicted"/>
<dbReference type="InterPro" id="IPR053142">
    <property type="entry name" value="PchR_regulatory_protein"/>
</dbReference>
<evidence type="ECO:0000256" key="1">
    <source>
        <dbReference type="ARBA" id="ARBA00023015"/>
    </source>
</evidence>
<dbReference type="Gene3D" id="1.10.10.60">
    <property type="entry name" value="Homeodomain-like"/>
    <property type="match status" value="2"/>
</dbReference>
<dbReference type="GO" id="GO:0043565">
    <property type="term" value="F:sequence-specific DNA binding"/>
    <property type="evidence" value="ECO:0007669"/>
    <property type="project" value="InterPro"/>
</dbReference>
<dbReference type="SMART" id="SM00342">
    <property type="entry name" value="HTH_ARAC"/>
    <property type="match status" value="1"/>
</dbReference>
<keyword evidence="2" id="KW-0238">DNA-binding</keyword>